<evidence type="ECO:0000313" key="2">
    <source>
        <dbReference type="EMBL" id="RXJ55314.1"/>
    </source>
</evidence>
<evidence type="ECO:0008006" key="4">
    <source>
        <dbReference type="Google" id="ProtNLM"/>
    </source>
</evidence>
<dbReference type="InterPro" id="IPR027417">
    <property type="entry name" value="P-loop_NTPase"/>
</dbReference>
<dbReference type="AlphaFoldDB" id="A0A4Q0XPL0"/>
<dbReference type="Proteomes" id="UP000290657">
    <property type="component" value="Unassembled WGS sequence"/>
</dbReference>
<accession>A0A4Q0XPL0</accession>
<dbReference type="EMBL" id="PDKN01000008">
    <property type="protein sequence ID" value="RXJ55314.1"/>
    <property type="molecule type" value="Genomic_DNA"/>
</dbReference>
<dbReference type="RefSeq" id="WP_128996860.1">
    <property type="nucleotide sequence ID" value="NZ_PDKN01000008.1"/>
</dbReference>
<evidence type="ECO:0000313" key="3">
    <source>
        <dbReference type="Proteomes" id="UP000290657"/>
    </source>
</evidence>
<dbReference type="OrthoDB" id="5421848at2"/>
<dbReference type="SUPFAM" id="SSF52540">
    <property type="entry name" value="P-loop containing nucleoside triphosphate hydrolases"/>
    <property type="match status" value="1"/>
</dbReference>
<reference evidence="2 3" key="1">
    <citation type="submission" date="2017-10" db="EMBL/GenBank/DDBJ databases">
        <title>Genomics of the genus Arcobacter.</title>
        <authorList>
            <person name="Perez-Cataluna A."/>
            <person name="Figueras M.J."/>
        </authorList>
    </citation>
    <scope>NUCLEOTIDE SEQUENCE [LARGE SCALE GENOMIC DNA]</scope>
    <source>
        <strain evidence="2 3">CECT 8987</strain>
    </source>
</reference>
<protein>
    <recommendedName>
        <fullName evidence="4">Thymidylate kinase-like domain-containing protein</fullName>
    </recommendedName>
</protein>
<gene>
    <name evidence="2" type="ORF">CRV04_10780</name>
</gene>
<organism evidence="2 3">
    <name type="scientific">Candidatus Marinarcus aquaticus</name>
    <dbReference type="NCBI Taxonomy" id="2044504"/>
    <lineage>
        <taxon>Bacteria</taxon>
        <taxon>Pseudomonadati</taxon>
        <taxon>Campylobacterota</taxon>
        <taxon>Epsilonproteobacteria</taxon>
        <taxon>Campylobacterales</taxon>
        <taxon>Arcobacteraceae</taxon>
        <taxon>Candidatus Marinarcus</taxon>
    </lineage>
</organism>
<comment type="caution">
    <text evidence="2">The sequence shown here is derived from an EMBL/GenBank/DDBJ whole genome shotgun (WGS) entry which is preliminary data.</text>
</comment>
<keyword evidence="1" id="KW-0472">Membrane</keyword>
<keyword evidence="3" id="KW-1185">Reference proteome</keyword>
<sequence>MQSKELFELILDKANTKGLLARHLDDHTYFIDNENMNQFLKILFKTCTKNSHCMTLIKDEAYLTKINLFEQGFEVPLTYNVYTKMPEDITAEEKMLYSKQVEKLKKNRISPVIGPDGVGKTTLLQSSFTHMDEPIMYKRFKKIVRRSFIYNVMYPINKYKLKRKMGHRPQKDQHDDIHFFLVFLAGLFYYPFLMFNAKYRKKIVFVDRFFNDYLLENISFMQKKTVLRNNWRNLLRYIPQVYWNIHLDAKPKVILSRKDELSKRDIKRYRRFNFKIYLEKPSVVYTYINTGLDLEHCKRVLLYSGRIADVMKTQELSCQK</sequence>
<keyword evidence="1" id="KW-0812">Transmembrane</keyword>
<proteinExistence type="predicted"/>
<dbReference type="Gene3D" id="3.40.50.300">
    <property type="entry name" value="P-loop containing nucleotide triphosphate hydrolases"/>
    <property type="match status" value="1"/>
</dbReference>
<feature type="transmembrane region" description="Helical" evidence="1">
    <location>
        <begin position="177"/>
        <end position="195"/>
    </location>
</feature>
<name>A0A4Q0XPL0_9BACT</name>
<keyword evidence="1" id="KW-1133">Transmembrane helix</keyword>
<evidence type="ECO:0000256" key="1">
    <source>
        <dbReference type="SAM" id="Phobius"/>
    </source>
</evidence>